<protein>
    <submittedName>
        <fullName evidence="6">WEB family protein</fullName>
    </submittedName>
</protein>
<feature type="coiled-coil region" evidence="3">
    <location>
        <begin position="185"/>
        <end position="275"/>
    </location>
</feature>
<evidence type="ECO:0000256" key="5">
    <source>
        <dbReference type="SAM" id="Phobius"/>
    </source>
</evidence>
<evidence type="ECO:0000256" key="3">
    <source>
        <dbReference type="SAM" id="Coils"/>
    </source>
</evidence>
<keyword evidence="2 3" id="KW-0175">Coiled coil</keyword>
<feature type="transmembrane region" description="Helical" evidence="5">
    <location>
        <begin position="574"/>
        <end position="597"/>
    </location>
</feature>
<dbReference type="InterPro" id="IPR008545">
    <property type="entry name" value="Web"/>
</dbReference>
<feature type="region of interest" description="Disordered" evidence="4">
    <location>
        <begin position="417"/>
        <end position="442"/>
    </location>
</feature>
<keyword evidence="5" id="KW-0472">Membrane</keyword>
<sequence length="644" mass="71729">MDGSVASDSIGDAKTAAAGRSEIDTSAPFESVKEAVDRFGGSAVWKSQLKQLFHPEKHHSSEYVEIMEVEEQAAQLEKDLFLKERETLDVLKELEMTKKIVDGLKLRLQKEISETNEMLTMNPDNTRVHPEAEEYGSIELEKNVCMDNQIVGKNGFLGVILMELKQAKEYLNKKTSDLDSIRTSIKMLNMKLEEEKLLLEKTREKLTSNTALISSLEEDLNQTTTKLQRVKNLESKRCEDPANILQEIKKMNSEIEESRKTMEAAKVEANKLISEVDQTNTSIKTAEIRWYAAKKMGEAAQAAEAVALADIKALTSSCNSSIVDLQSTCGMTLSMEEYITLTSKVKEVDETSRKKIEAAMLQIDEANRSKLEVLTKVEEAAAEAKKCRKVLENALKRVDAANRGKLAVEDALRRWRSEHGQKRRSSVNNATKFKNSVAHHRRDSRVLDDLNGSTSITDDVPINGIPPPLSIGQILSMKLMSPESSEEYGRVWEKENEKPKVSLGQMLNKRQVVLTSPSADEVSPQKMFSTVGKKKKRLGFVALPHLLAKQTKKNKKKKQALSTRGRSKIKEMAAIPRASFALMAIMLLALTFALPCVEAQAPAPSPTSDGTSIDQGIAYLLMLVALVLTYLIHPLDASSSYKLF</sequence>
<evidence type="ECO:0000313" key="7">
    <source>
        <dbReference type="Proteomes" id="UP001327560"/>
    </source>
</evidence>
<dbReference type="PANTHER" id="PTHR32054:SF4">
    <property type="entry name" value="OS07G0677900 PROTEIN"/>
    <property type="match status" value="1"/>
</dbReference>
<comment type="similarity">
    <text evidence="1">Belongs to the WEB family.</text>
</comment>
<dbReference type="AlphaFoldDB" id="A0AAQ3Q435"/>
<evidence type="ECO:0000256" key="4">
    <source>
        <dbReference type="SAM" id="MobiDB-lite"/>
    </source>
</evidence>
<dbReference type="InterPro" id="IPR009424">
    <property type="entry name" value="AGP16/20/22/41"/>
</dbReference>
<gene>
    <name evidence="6" type="ORF">Cni_G04567</name>
</gene>
<dbReference type="Pfam" id="PF06376">
    <property type="entry name" value="AGP"/>
    <property type="match status" value="1"/>
</dbReference>
<dbReference type="GO" id="GO:0009903">
    <property type="term" value="P:chloroplast avoidance movement"/>
    <property type="evidence" value="ECO:0007669"/>
    <property type="project" value="TreeGrafter"/>
</dbReference>
<dbReference type="Proteomes" id="UP001327560">
    <property type="component" value="Chromosome 2"/>
</dbReference>
<dbReference type="EMBL" id="CP136891">
    <property type="protein sequence ID" value="WOK95860.1"/>
    <property type="molecule type" value="Genomic_DNA"/>
</dbReference>
<accession>A0AAQ3Q435</accession>
<keyword evidence="5" id="KW-1133">Transmembrane helix</keyword>
<reference evidence="6 7" key="1">
    <citation type="submission" date="2023-10" db="EMBL/GenBank/DDBJ databases">
        <title>Chromosome-scale genome assembly provides insights into flower coloration mechanisms of Canna indica.</title>
        <authorList>
            <person name="Li C."/>
        </authorList>
    </citation>
    <scope>NUCLEOTIDE SEQUENCE [LARGE SCALE GENOMIC DNA]</scope>
    <source>
        <tissue evidence="6">Flower</tissue>
    </source>
</reference>
<evidence type="ECO:0000256" key="1">
    <source>
        <dbReference type="ARBA" id="ARBA00005485"/>
    </source>
</evidence>
<keyword evidence="5" id="KW-0812">Transmembrane</keyword>
<dbReference type="GO" id="GO:0005829">
    <property type="term" value="C:cytosol"/>
    <property type="evidence" value="ECO:0007669"/>
    <property type="project" value="TreeGrafter"/>
</dbReference>
<dbReference type="PANTHER" id="PTHR32054">
    <property type="entry name" value="HEAVY CHAIN, PUTATIVE, EXPRESSED-RELATED-RELATED"/>
    <property type="match status" value="1"/>
</dbReference>
<organism evidence="6 7">
    <name type="scientific">Canna indica</name>
    <name type="common">Indian-shot</name>
    <dbReference type="NCBI Taxonomy" id="4628"/>
    <lineage>
        <taxon>Eukaryota</taxon>
        <taxon>Viridiplantae</taxon>
        <taxon>Streptophyta</taxon>
        <taxon>Embryophyta</taxon>
        <taxon>Tracheophyta</taxon>
        <taxon>Spermatophyta</taxon>
        <taxon>Magnoliopsida</taxon>
        <taxon>Liliopsida</taxon>
        <taxon>Zingiberales</taxon>
        <taxon>Cannaceae</taxon>
        <taxon>Canna</taxon>
    </lineage>
</organism>
<evidence type="ECO:0000256" key="2">
    <source>
        <dbReference type="ARBA" id="ARBA00023054"/>
    </source>
</evidence>
<name>A0AAQ3Q435_9LILI</name>
<dbReference type="GO" id="GO:0009904">
    <property type="term" value="P:chloroplast accumulation movement"/>
    <property type="evidence" value="ECO:0007669"/>
    <property type="project" value="TreeGrafter"/>
</dbReference>
<keyword evidence="7" id="KW-1185">Reference proteome</keyword>
<dbReference type="Pfam" id="PF05701">
    <property type="entry name" value="WEMBL"/>
    <property type="match status" value="2"/>
</dbReference>
<proteinExistence type="inferred from homology"/>
<feature type="region of interest" description="Disordered" evidence="4">
    <location>
        <begin position="1"/>
        <end position="22"/>
    </location>
</feature>
<evidence type="ECO:0000313" key="6">
    <source>
        <dbReference type="EMBL" id="WOK95860.1"/>
    </source>
</evidence>
<feature type="transmembrane region" description="Helical" evidence="5">
    <location>
        <begin position="617"/>
        <end position="635"/>
    </location>
</feature>